<comment type="caution">
    <text evidence="5">The sequence shown here is derived from an EMBL/GenBank/DDBJ whole genome shotgun (WGS) entry which is preliminary data.</text>
</comment>
<dbReference type="Proteomes" id="UP000031967">
    <property type="component" value="Unassembled WGS sequence"/>
</dbReference>
<evidence type="ECO:0000256" key="3">
    <source>
        <dbReference type="ARBA" id="ARBA00022729"/>
    </source>
</evidence>
<keyword evidence="2" id="KW-0813">Transport</keyword>
<sequence length="422" mass="48407">MELGMALKSAQINATFSGAFSKIEGAAEWKEGKAKDLKGVTVDGNKVTIKLTEPVGIFLLVMAQWPPYPKHLLENEDPAKLHLAKFWEKPIGNGPYMVTEVKPNNYAILEAFKDFYGPKPKIDKIKLQTMTEDKIVTNAQANQLDYYPVMSLDQVNEALKNPAYRAYPVDILYIRYLQANITGPDGSGNKKIGDLRVRQALEYAIDRKAIADKLFKGQASLIDTKIPKALPEFNKNAKTYDYNPDKAKQMLKEANFDFNQTIKLQYYYTDQQTVDLIDTIKYYWEQVGVKVETSLMKGNLLELIYNKRDYDFLYAGLSGMSMEEVYGLFHTDSPLGMNVFGGAKDKWDPLIDELRKTSDQQKRIEIVGKLQDMEANFLWHMPLFSMKQYIIVNEARLKTAGIYGNEWTNYDRKVQDWELKVK</sequence>
<dbReference type="SUPFAM" id="SSF53850">
    <property type="entry name" value="Periplasmic binding protein-like II"/>
    <property type="match status" value="1"/>
</dbReference>
<evidence type="ECO:0000313" key="6">
    <source>
        <dbReference type="Proteomes" id="UP000031967"/>
    </source>
</evidence>
<dbReference type="EMBL" id="JXAK01000022">
    <property type="protein sequence ID" value="KIL40347.1"/>
    <property type="molecule type" value="Genomic_DNA"/>
</dbReference>
<feature type="domain" description="Solute-binding protein family 5" evidence="4">
    <location>
        <begin position="24"/>
        <end position="328"/>
    </location>
</feature>
<dbReference type="CDD" id="cd00995">
    <property type="entry name" value="PBP2_NikA_DppA_OppA_like"/>
    <property type="match status" value="1"/>
</dbReference>
<dbReference type="Gene3D" id="3.40.190.10">
    <property type="entry name" value="Periplasmic binding protein-like II"/>
    <property type="match status" value="1"/>
</dbReference>
<comment type="similarity">
    <text evidence="1">Belongs to the bacterial solute-binding protein 5 family.</text>
</comment>
<proteinExistence type="inferred from homology"/>
<reference evidence="5 6" key="1">
    <citation type="submission" date="2014-12" db="EMBL/GenBank/DDBJ databases">
        <title>Draft genome sequence of Paenibacillus kamchatkensis strain B-2647.</title>
        <authorList>
            <person name="Karlyshev A.V."/>
            <person name="Kudryashova E.B."/>
        </authorList>
    </citation>
    <scope>NUCLEOTIDE SEQUENCE [LARGE SCALE GENOMIC DNA]</scope>
    <source>
        <strain evidence="5 6">VKM B-2647</strain>
    </source>
</reference>
<dbReference type="Gene3D" id="3.10.105.10">
    <property type="entry name" value="Dipeptide-binding Protein, Domain 3"/>
    <property type="match status" value="1"/>
</dbReference>
<dbReference type="PANTHER" id="PTHR30290">
    <property type="entry name" value="PERIPLASMIC BINDING COMPONENT OF ABC TRANSPORTER"/>
    <property type="match status" value="1"/>
</dbReference>
<organism evidence="5 6">
    <name type="scientific">Gordoniibacillus kamchatkensis</name>
    <dbReference type="NCBI Taxonomy" id="1590651"/>
    <lineage>
        <taxon>Bacteria</taxon>
        <taxon>Bacillati</taxon>
        <taxon>Bacillota</taxon>
        <taxon>Bacilli</taxon>
        <taxon>Bacillales</taxon>
        <taxon>Paenibacillaceae</taxon>
        <taxon>Gordoniibacillus</taxon>
    </lineage>
</organism>
<name>A0ABR5AJ14_9BACL</name>
<gene>
    <name evidence="5" type="ORF">SD70_13960</name>
</gene>
<dbReference type="Gene3D" id="3.90.76.10">
    <property type="entry name" value="Dipeptide-binding Protein, Domain 1"/>
    <property type="match status" value="1"/>
</dbReference>
<keyword evidence="3" id="KW-0732">Signal</keyword>
<accession>A0ABR5AJ14</accession>
<protein>
    <recommendedName>
        <fullName evidence="4">Solute-binding protein family 5 domain-containing protein</fullName>
    </recommendedName>
</protein>
<dbReference type="InterPro" id="IPR000914">
    <property type="entry name" value="SBP_5_dom"/>
</dbReference>
<dbReference type="InterPro" id="IPR039424">
    <property type="entry name" value="SBP_5"/>
</dbReference>
<keyword evidence="6" id="KW-1185">Reference proteome</keyword>
<dbReference type="PANTHER" id="PTHR30290:SF9">
    <property type="entry name" value="OLIGOPEPTIDE-BINDING PROTEIN APPA"/>
    <property type="match status" value="1"/>
</dbReference>
<evidence type="ECO:0000256" key="2">
    <source>
        <dbReference type="ARBA" id="ARBA00022448"/>
    </source>
</evidence>
<evidence type="ECO:0000259" key="4">
    <source>
        <dbReference type="Pfam" id="PF00496"/>
    </source>
</evidence>
<evidence type="ECO:0000256" key="1">
    <source>
        <dbReference type="ARBA" id="ARBA00005695"/>
    </source>
</evidence>
<dbReference type="RefSeq" id="WP_041048144.1">
    <property type="nucleotide sequence ID" value="NZ_JXAK01000022.1"/>
</dbReference>
<evidence type="ECO:0000313" key="5">
    <source>
        <dbReference type="EMBL" id="KIL40347.1"/>
    </source>
</evidence>
<dbReference type="Pfam" id="PF00496">
    <property type="entry name" value="SBP_bac_5"/>
    <property type="match status" value="1"/>
</dbReference>